<proteinExistence type="predicted"/>
<dbReference type="EMBL" id="CM042024">
    <property type="protein sequence ID" value="KAI3810831.1"/>
    <property type="molecule type" value="Genomic_DNA"/>
</dbReference>
<name>A0ACB9ISL9_9ASTR</name>
<organism evidence="1 2">
    <name type="scientific">Smallanthus sonchifolius</name>
    <dbReference type="NCBI Taxonomy" id="185202"/>
    <lineage>
        <taxon>Eukaryota</taxon>
        <taxon>Viridiplantae</taxon>
        <taxon>Streptophyta</taxon>
        <taxon>Embryophyta</taxon>
        <taxon>Tracheophyta</taxon>
        <taxon>Spermatophyta</taxon>
        <taxon>Magnoliopsida</taxon>
        <taxon>eudicotyledons</taxon>
        <taxon>Gunneridae</taxon>
        <taxon>Pentapetalae</taxon>
        <taxon>asterids</taxon>
        <taxon>campanulids</taxon>
        <taxon>Asterales</taxon>
        <taxon>Asteraceae</taxon>
        <taxon>Asteroideae</taxon>
        <taxon>Heliantheae alliance</taxon>
        <taxon>Millerieae</taxon>
        <taxon>Smallanthus</taxon>
    </lineage>
</organism>
<dbReference type="Proteomes" id="UP001056120">
    <property type="component" value="Linkage Group LG07"/>
</dbReference>
<reference evidence="2" key="1">
    <citation type="journal article" date="2022" name="Mol. Ecol. Resour.">
        <title>The genomes of chicory, endive, great burdock and yacon provide insights into Asteraceae palaeo-polyploidization history and plant inulin production.</title>
        <authorList>
            <person name="Fan W."/>
            <person name="Wang S."/>
            <person name="Wang H."/>
            <person name="Wang A."/>
            <person name="Jiang F."/>
            <person name="Liu H."/>
            <person name="Zhao H."/>
            <person name="Xu D."/>
            <person name="Zhang Y."/>
        </authorList>
    </citation>
    <scope>NUCLEOTIDE SEQUENCE [LARGE SCALE GENOMIC DNA]</scope>
    <source>
        <strain evidence="2">cv. Yunnan</strain>
    </source>
</reference>
<gene>
    <name evidence="1" type="ORF">L1987_20453</name>
</gene>
<comment type="caution">
    <text evidence="1">The sequence shown here is derived from an EMBL/GenBank/DDBJ whole genome shotgun (WGS) entry which is preliminary data.</text>
</comment>
<accession>A0ACB9ISL9</accession>
<protein>
    <submittedName>
        <fullName evidence="1">Uncharacterized protein</fullName>
    </submittedName>
</protein>
<evidence type="ECO:0000313" key="2">
    <source>
        <dbReference type="Proteomes" id="UP001056120"/>
    </source>
</evidence>
<sequence length="159" mass="17998">MPVLSLRLLTLLFSQICIDGYFLHPFVARSYLLLLPLKFSTAGDFVFWNTDETWYDLVAVLESECSDEDFHSVFDDVLSLNGSEVASRPSIELRSQSDEPSNETKHVYLNEMSSSIDENAGMDNRLFDCGMIPSNCLPCLANTVPLVEKRRSSKKKDFT</sequence>
<keyword evidence="2" id="KW-1185">Reference proteome</keyword>
<reference evidence="1 2" key="2">
    <citation type="journal article" date="2022" name="Mol. Ecol. Resour.">
        <title>The genomes of chicory, endive, great burdock and yacon provide insights into Asteraceae paleo-polyploidization history and plant inulin production.</title>
        <authorList>
            <person name="Fan W."/>
            <person name="Wang S."/>
            <person name="Wang H."/>
            <person name="Wang A."/>
            <person name="Jiang F."/>
            <person name="Liu H."/>
            <person name="Zhao H."/>
            <person name="Xu D."/>
            <person name="Zhang Y."/>
        </authorList>
    </citation>
    <scope>NUCLEOTIDE SEQUENCE [LARGE SCALE GENOMIC DNA]</scope>
    <source>
        <strain evidence="2">cv. Yunnan</strain>
        <tissue evidence="1">Leaves</tissue>
    </source>
</reference>
<evidence type="ECO:0000313" key="1">
    <source>
        <dbReference type="EMBL" id="KAI3810831.1"/>
    </source>
</evidence>